<dbReference type="Pfam" id="PF03059">
    <property type="entry name" value="NAS"/>
    <property type="match status" value="1"/>
</dbReference>
<sequence length="281" mass="29410">MNPGAFEAVDERLVSTLDDLLDQQSLAPGIVVNALFNRLVTAVLSVPESAAETVLAALPPSRPPAVFRAVASAGEHALERVWADRIASSPDPAETFARFPYRENYRLLVEMELQAVRRQGTTPRQVLLLGSGPLPLTALCLAEHGIAVHCVDHDAEAIRLSSAAFGRLGAVGVTFEHAEAAAANPPRPVDVVLLAGLVGADDAAKAAVLDKAVTHLGPNGLVLARSARGLRTLLYPRVGPEALAGLTVVDEADPEVDAPGTDVINSAILARPTEPGRAPRP</sequence>
<dbReference type="EMBL" id="JZDQ02000009">
    <property type="protein sequence ID" value="OIJ27393.1"/>
    <property type="molecule type" value="Genomic_DNA"/>
</dbReference>
<name>A0A1J4NA82_9ACTN</name>
<reference evidence="3" key="1">
    <citation type="submission" date="2016-10" db="EMBL/GenBank/DDBJ databases">
        <title>Draft Genome Sequence of Nocardioides luteus Strain BAFB, an Alkane-Degrading Bacterium Isolated from JP-7 Polluted Soil.</title>
        <authorList>
            <person name="Brown L."/>
            <person name="Ruiz O.N."/>
            <person name="Gunasekera T."/>
        </authorList>
    </citation>
    <scope>NUCLEOTIDE SEQUENCE [LARGE SCALE GENOMIC DNA]</scope>
    <source>
        <strain evidence="3">BAFB</strain>
    </source>
</reference>
<dbReference type="SUPFAM" id="SSF53335">
    <property type="entry name" value="S-adenosyl-L-methionine-dependent methyltransferases"/>
    <property type="match status" value="1"/>
</dbReference>
<comment type="caution">
    <text evidence="3">The sequence shown here is derived from an EMBL/GenBank/DDBJ whole genome shotgun (WGS) entry which is preliminary data.</text>
</comment>
<proteinExistence type="predicted"/>
<dbReference type="GO" id="GO:0030410">
    <property type="term" value="F:nicotianamine synthase activity"/>
    <property type="evidence" value="ECO:0007669"/>
    <property type="project" value="InterPro"/>
</dbReference>
<evidence type="ECO:0000313" key="4">
    <source>
        <dbReference type="Proteomes" id="UP000033772"/>
    </source>
</evidence>
<dbReference type="InterPro" id="IPR029063">
    <property type="entry name" value="SAM-dependent_MTases_sf"/>
</dbReference>
<dbReference type="AlphaFoldDB" id="A0A1J4NA82"/>
<dbReference type="PROSITE" id="PS51142">
    <property type="entry name" value="NAS"/>
    <property type="match status" value="1"/>
</dbReference>
<dbReference type="InterPro" id="IPR004298">
    <property type="entry name" value="Nicotian_synth"/>
</dbReference>
<keyword evidence="2" id="KW-0949">S-adenosyl-L-methionine</keyword>
<keyword evidence="4" id="KW-1185">Reference proteome</keyword>
<dbReference type="Proteomes" id="UP000033772">
    <property type="component" value="Unassembled WGS sequence"/>
</dbReference>
<keyword evidence="1" id="KW-0808">Transferase</keyword>
<accession>A0A1J4NA82</accession>
<organism evidence="3 4">
    <name type="scientific">Nocardioides luteus</name>
    <dbReference type="NCBI Taxonomy" id="1844"/>
    <lineage>
        <taxon>Bacteria</taxon>
        <taxon>Bacillati</taxon>
        <taxon>Actinomycetota</taxon>
        <taxon>Actinomycetes</taxon>
        <taxon>Propionibacteriales</taxon>
        <taxon>Nocardioidaceae</taxon>
        <taxon>Nocardioides</taxon>
    </lineage>
</organism>
<gene>
    <name evidence="3" type="ORF">UG56_008450</name>
</gene>
<dbReference type="Gene3D" id="3.40.50.150">
    <property type="entry name" value="Vaccinia Virus protein VP39"/>
    <property type="match status" value="1"/>
</dbReference>
<dbReference type="PANTHER" id="PTHR32266">
    <property type="entry name" value="NICOTIANAMINE SYNTHASE 3"/>
    <property type="match status" value="1"/>
</dbReference>
<dbReference type="CDD" id="cd02440">
    <property type="entry name" value="AdoMet_MTases"/>
    <property type="match status" value="1"/>
</dbReference>
<evidence type="ECO:0008006" key="5">
    <source>
        <dbReference type="Google" id="ProtNLM"/>
    </source>
</evidence>
<evidence type="ECO:0000313" key="3">
    <source>
        <dbReference type="EMBL" id="OIJ27393.1"/>
    </source>
</evidence>
<dbReference type="RefSeq" id="WP_052693939.1">
    <property type="nucleotide sequence ID" value="NZ_JZDQ02000009.1"/>
</dbReference>
<protein>
    <recommendedName>
        <fullName evidence="5">Nicotianamine synthase</fullName>
    </recommendedName>
</protein>
<dbReference type="STRING" id="1844.UG56_008450"/>
<dbReference type="GO" id="GO:0030418">
    <property type="term" value="P:nicotianamine biosynthetic process"/>
    <property type="evidence" value="ECO:0007669"/>
    <property type="project" value="InterPro"/>
</dbReference>
<dbReference type="PANTHER" id="PTHR32266:SF12">
    <property type="entry name" value="NICOTIANAMINE SYNTHASE 3"/>
    <property type="match status" value="1"/>
</dbReference>
<evidence type="ECO:0000256" key="2">
    <source>
        <dbReference type="ARBA" id="ARBA00022691"/>
    </source>
</evidence>
<evidence type="ECO:0000256" key="1">
    <source>
        <dbReference type="ARBA" id="ARBA00022679"/>
    </source>
</evidence>